<evidence type="ECO:0000313" key="2">
    <source>
        <dbReference type="Proteomes" id="UP000463883"/>
    </source>
</evidence>
<gene>
    <name evidence="1" type="ORF">Ami3637_16590</name>
</gene>
<proteinExistence type="predicted"/>
<dbReference type="Proteomes" id="UP000463883">
    <property type="component" value="Chromosome"/>
</dbReference>
<keyword evidence="2" id="KW-1185">Reference proteome</keyword>
<dbReference type="EMBL" id="CP047591">
    <property type="protein sequence ID" value="QHI73786.1"/>
    <property type="molecule type" value="Genomic_DNA"/>
</dbReference>
<dbReference type="RefSeq" id="WP_162363549.1">
    <property type="nucleotide sequence ID" value="NZ_CP047591.1"/>
</dbReference>
<protein>
    <submittedName>
        <fullName evidence="1">HK97 gp10 family phage protein</fullName>
    </submittedName>
</protein>
<name>A0A6P1MQ55_9FIRM</name>
<organism evidence="1 2">
    <name type="scientific">Aminipila terrae</name>
    <dbReference type="NCBI Taxonomy" id="2697030"/>
    <lineage>
        <taxon>Bacteria</taxon>
        <taxon>Bacillati</taxon>
        <taxon>Bacillota</taxon>
        <taxon>Clostridia</taxon>
        <taxon>Peptostreptococcales</taxon>
        <taxon>Anaerovoracaceae</taxon>
        <taxon>Aminipila</taxon>
    </lineage>
</organism>
<accession>A0A6P1MQ55</accession>
<sequence>MDTLDDLSKDLISAALTLNKGNHAKQFLRKEGTDLKKVTLSEAKSKIRKRTGGLFKSIKKGKAYKYNGDLAIRVYAGKPGHLLNNGHRIVDKNGTEHGFKEGVHFLESAESKFEGTFETDTLKWIDGLLDNCGL</sequence>
<reference evidence="1 2" key="1">
    <citation type="submission" date="2020-01" db="EMBL/GenBank/DDBJ databases">
        <title>Genomic analysis of Aminipila sp. CBA3637.</title>
        <authorList>
            <person name="Kim Y.B."/>
            <person name="Roh S.W."/>
        </authorList>
    </citation>
    <scope>NUCLEOTIDE SEQUENCE [LARGE SCALE GENOMIC DNA]</scope>
    <source>
        <strain evidence="1 2">CBA3637</strain>
    </source>
</reference>
<evidence type="ECO:0000313" key="1">
    <source>
        <dbReference type="EMBL" id="QHI73786.1"/>
    </source>
</evidence>
<dbReference type="KEGG" id="amic:Ami3637_16590"/>
<dbReference type="AlphaFoldDB" id="A0A6P1MQ55"/>